<comment type="caution">
    <text evidence="1">The sequence shown here is derived from an EMBL/GenBank/DDBJ whole genome shotgun (WGS) entry which is preliminary data.</text>
</comment>
<dbReference type="Proteomes" id="UP001595453">
    <property type="component" value="Unassembled WGS sequence"/>
</dbReference>
<name>A0ABV7CIM4_9GAMM</name>
<evidence type="ECO:0000313" key="1">
    <source>
        <dbReference type="EMBL" id="MFC3032396.1"/>
    </source>
</evidence>
<gene>
    <name evidence="1" type="ORF">ACFOEE_07695</name>
</gene>
<dbReference type="RefSeq" id="WP_377122840.1">
    <property type="nucleotide sequence ID" value="NZ_JBHRSD010000011.1"/>
</dbReference>
<keyword evidence="2" id="KW-1185">Reference proteome</keyword>
<organism evidence="1 2">
    <name type="scientific">Pseudoalteromonas fenneropenaei</name>
    <dbReference type="NCBI Taxonomy" id="1737459"/>
    <lineage>
        <taxon>Bacteria</taxon>
        <taxon>Pseudomonadati</taxon>
        <taxon>Pseudomonadota</taxon>
        <taxon>Gammaproteobacteria</taxon>
        <taxon>Alteromonadales</taxon>
        <taxon>Pseudoalteromonadaceae</taxon>
        <taxon>Pseudoalteromonas</taxon>
    </lineage>
</organism>
<sequence>MKQNRIKDLTQMQCPQLFVQFKWALKQAASQSEPVQFKLLKTQQTADIFRYLNQQQVEFSCVEQSELIFIVVEGSCV</sequence>
<protein>
    <submittedName>
        <fullName evidence="1">Uncharacterized protein</fullName>
    </submittedName>
</protein>
<dbReference type="EMBL" id="JBHRSD010000011">
    <property type="protein sequence ID" value="MFC3032396.1"/>
    <property type="molecule type" value="Genomic_DNA"/>
</dbReference>
<accession>A0ABV7CIM4</accession>
<proteinExistence type="predicted"/>
<reference evidence="2" key="1">
    <citation type="journal article" date="2019" name="Int. J. Syst. Evol. Microbiol.">
        <title>The Global Catalogue of Microorganisms (GCM) 10K type strain sequencing project: providing services to taxonomists for standard genome sequencing and annotation.</title>
        <authorList>
            <consortium name="The Broad Institute Genomics Platform"/>
            <consortium name="The Broad Institute Genome Sequencing Center for Infectious Disease"/>
            <person name="Wu L."/>
            <person name="Ma J."/>
        </authorList>
    </citation>
    <scope>NUCLEOTIDE SEQUENCE [LARGE SCALE GENOMIC DNA]</scope>
    <source>
        <strain evidence="2">KCTC 42730</strain>
    </source>
</reference>
<evidence type="ECO:0000313" key="2">
    <source>
        <dbReference type="Proteomes" id="UP001595453"/>
    </source>
</evidence>